<evidence type="ECO:0000259" key="3">
    <source>
        <dbReference type="PROSITE" id="PS50853"/>
    </source>
</evidence>
<dbReference type="RefSeq" id="WP_121160727.1">
    <property type="nucleotide sequence ID" value="NZ_RBKT01000001.1"/>
</dbReference>
<reference evidence="4 5" key="1">
    <citation type="submission" date="2018-10" db="EMBL/GenBank/DDBJ databases">
        <title>Sequencing the genomes of 1000 actinobacteria strains.</title>
        <authorList>
            <person name="Klenk H.-P."/>
        </authorList>
    </citation>
    <scope>NUCLEOTIDE SEQUENCE [LARGE SCALE GENOMIC DNA]</scope>
    <source>
        <strain evidence="4 5">DSM 45175</strain>
    </source>
</reference>
<keyword evidence="2" id="KW-0119">Carbohydrate metabolism</keyword>
<dbReference type="AlphaFoldDB" id="A0A495JX67"/>
<organism evidence="4 5">
    <name type="scientific">Micromonospora pisi</name>
    <dbReference type="NCBI Taxonomy" id="589240"/>
    <lineage>
        <taxon>Bacteria</taxon>
        <taxon>Bacillati</taxon>
        <taxon>Actinomycetota</taxon>
        <taxon>Actinomycetes</taxon>
        <taxon>Micromonosporales</taxon>
        <taxon>Micromonosporaceae</taxon>
        <taxon>Micromonospora</taxon>
    </lineage>
</organism>
<dbReference type="InterPro" id="IPR003961">
    <property type="entry name" value="FN3_dom"/>
</dbReference>
<dbReference type="InterPro" id="IPR013783">
    <property type="entry name" value="Ig-like_fold"/>
</dbReference>
<evidence type="ECO:0000313" key="4">
    <source>
        <dbReference type="EMBL" id="RKR92779.1"/>
    </source>
</evidence>
<dbReference type="GO" id="GO:0016798">
    <property type="term" value="F:hydrolase activity, acting on glycosyl bonds"/>
    <property type="evidence" value="ECO:0007669"/>
    <property type="project" value="UniProtKB-KW"/>
</dbReference>
<evidence type="ECO:0000256" key="2">
    <source>
        <dbReference type="ARBA" id="ARBA00023326"/>
    </source>
</evidence>
<keyword evidence="2" id="KW-0624">Polysaccharide degradation</keyword>
<dbReference type="SMART" id="SM00060">
    <property type="entry name" value="FN3"/>
    <property type="match status" value="1"/>
</dbReference>
<protein>
    <submittedName>
        <fullName evidence="4">Fibronectin type III domain protein</fullName>
    </submittedName>
</protein>
<proteinExistence type="predicted"/>
<evidence type="ECO:0000256" key="1">
    <source>
        <dbReference type="ARBA" id="ARBA00023295"/>
    </source>
</evidence>
<gene>
    <name evidence="4" type="ORF">BDK92_7259</name>
</gene>
<dbReference type="PROSITE" id="PS50853">
    <property type="entry name" value="FN3"/>
    <property type="match status" value="1"/>
</dbReference>
<dbReference type="EMBL" id="RBKT01000001">
    <property type="protein sequence ID" value="RKR92779.1"/>
    <property type="molecule type" value="Genomic_DNA"/>
</dbReference>
<name>A0A495JX67_9ACTN</name>
<dbReference type="SUPFAM" id="SSF49265">
    <property type="entry name" value="Fibronectin type III"/>
    <property type="match status" value="1"/>
</dbReference>
<accession>A0A495JX67</accession>
<dbReference type="Gene3D" id="2.60.40.10">
    <property type="entry name" value="Immunoglobulins"/>
    <property type="match status" value="1"/>
</dbReference>
<feature type="domain" description="Fibronectin type-III" evidence="3">
    <location>
        <begin position="283"/>
        <end position="375"/>
    </location>
</feature>
<keyword evidence="1" id="KW-0378">Hydrolase</keyword>
<keyword evidence="5" id="KW-1185">Reference proteome</keyword>
<dbReference type="Proteomes" id="UP000277671">
    <property type="component" value="Unassembled WGS sequence"/>
</dbReference>
<dbReference type="CDD" id="cd00063">
    <property type="entry name" value="FN3"/>
    <property type="match status" value="1"/>
</dbReference>
<dbReference type="InterPro" id="IPR036116">
    <property type="entry name" value="FN3_sf"/>
</dbReference>
<keyword evidence="1" id="KW-0326">Glycosidase</keyword>
<dbReference type="OrthoDB" id="505641at2"/>
<dbReference type="GO" id="GO:0000272">
    <property type="term" value="P:polysaccharide catabolic process"/>
    <property type="evidence" value="ECO:0007669"/>
    <property type="project" value="UniProtKB-KW"/>
</dbReference>
<sequence length="751" mass="78541">MPAPTVVATASGVGLTDVTITVPVEAQAGDLLLVVASTHGTAPLMQPAGWATAEAGLTFGDAPVVQGYACLAWRRVNGADPTTYTWTGGTSSTTAAMLVVRGAIATGSPFDSTSSQINSTVPPIDSCCPAIVTSVADTLIVAGVGVIDNRGLSAWAVTDPGALTEQVEILTVEGLDSASGIATAAKATTGSTGNLTVSLVFSSYVAFLAAVLPVGSVSTQVTKTAATTWDVDTAPTTVVTGSVVTTWDIAGPAVDVPGAASTVRTRYTQEWRVLSGDVATVVPPTPPRDLAAIPATGELALTWDAPADSGGAPIVGYHLSILPDDAAPVTLPPSARNHTIEGLINGTNYTITLTAANASLASDPAEVLAVPAGEWVIGSIGPIVGAPDGWGGNGGANNGRGYYGATEPPPGVTNGAQMGPEYCGVRPVLDAQGRDYTYLRVIDYSHVGQPFIDAKGLVSGTIGLDTITGTLGLEITRPGALVEYIDMVGQVKISAPNVTMRYCRISGREIVGSGKYVIATSDTYPGFNMSYCEIECGLSVSAAIPPYGSYTARYCEVYHCGNDAFKTGKDTLIEFCWTHSLQKAPGGHCDSHQITSGDNAAVRFNRFDMYTGGQDTPSPLLADVANAITIVGHMTGDCSWFAFDDNYGDGCNLIVRAGVESPQTVSRGTFVTYNLFYRRNRFGLRFISGPWANEITPGFNQIFDDSNVWHISGQTYHRQGKAPGRWFYSHYVTEGTPVRNWTASHFEEFIP</sequence>
<dbReference type="Pfam" id="PF00041">
    <property type="entry name" value="fn3"/>
    <property type="match status" value="1"/>
</dbReference>
<evidence type="ECO:0000313" key="5">
    <source>
        <dbReference type="Proteomes" id="UP000277671"/>
    </source>
</evidence>
<comment type="caution">
    <text evidence="4">The sequence shown here is derived from an EMBL/GenBank/DDBJ whole genome shotgun (WGS) entry which is preliminary data.</text>
</comment>